<reference evidence="2 3" key="1">
    <citation type="submission" date="2013-04" db="EMBL/GenBank/DDBJ databases">
        <title>Draft genome of the heavy metal tolerant bacterium Lysinibacillus sphaericus strain OT4b.31.</title>
        <authorList>
            <person name="Pena-Montenegro T.D."/>
            <person name="Dussan J."/>
        </authorList>
    </citation>
    <scope>NUCLEOTIDE SEQUENCE [LARGE SCALE GENOMIC DNA]</scope>
    <source>
        <strain evidence="2 3">OT4b.31</strain>
    </source>
</reference>
<organism evidence="2 3">
    <name type="scientific">Lysinibacillus sphaericus OT4b.31</name>
    <dbReference type="NCBI Taxonomy" id="1285586"/>
    <lineage>
        <taxon>Bacteria</taxon>
        <taxon>Bacillati</taxon>
        <taxon>Bacillota</taxon>
        <taxon>Bacilli</taxon>
        <taxon>Bacillales</taxon>
        <taxon>Bacillaceae</taxon>
        <taxon>Lysinibacillus</taxon>
    </lineage>
</organism>
<dbReference type="InterPro" id="IPR027417">
    <property type="entry name" value="P-loop_NTPase"/>
</dbReference>
<feature type="coiled-coil region" evidence="1">
    <location>
        <begin position="272"/>
        <end position="313"/>
    </location>
</feature>
<gene>
    <name evidence="2" type="ORF">H131_04539</name>
</gene>
<dbReference type="HOGENOM" id="CLU_063820_0_0_9"/>
<proteinExistence type="predicted"/>
<dbReference type="SUPFAM" id="SSF52540">
    <property type="entry name" value="P-loop containing nucleoside triphosphate hydrolases"/>
    <property type="match status" value="1"/>
</dbReference>
<dbReference type="PATRIC" id="fig|1285586.5.peg.920"/>
<accession>R7ZIJ4</accession>
<evidence type="ECO:0000256" key="1">
    <source>
        <dbReference type="SAM" id="Coils"/>
    </source>
</evidence>
<evidence type="ECO:0000313" key="2">
    <source>
        <dbReference type="EMBL" id="EON73903.1"/>
    </source>
</evidence>
<dbReference type="AlphaFoldDB" id="R7ZIJ4"/>
<dbReference type="eggNOG" id="COG0714">
    <property type="taxonomic scope" value="Bacteria"/>
</dbReference>
<evidence type="ECO:0000313" key="3">
    <source>
        <dbReference type="Proteomes" id="UP000013911"/>
    </source>
</evidence>
<keyword evidence="1" id="KW-0175">Coiled coil</keyword>
<sequence>MEEAELVYVLQGAPTFKGSELMKELGYFYVKQGFEVEWFKHALLEDTVEAVYVRGCNRLYVWSSEWGIEPTLLGTKHRVLSFYDCLEEEQLEGVGEKLANAMRDRELWREKCITMLEIAKKLHDDWEVVTQSYMDWQALNDQVENLKAAVFQSITLNKTGIRTHRLLGTLTPQGAQNTVESITKNLARRLMIKGKPGTGKSSLMKGLADEANARGLDAQIVWCGLDAGSVDMVIIPELNFCIFDSTEPHVYEPQDGRLGDEIFDMAKHCALSEEAEMKIEEIRVKYKAALQDAMGYATRYEEAENTIRQLMDRCLSTAMWREKTAPLFERLTK</sequence>
<name>R7ZIJ4_LYSSH</name>
<evidence type="ECO:0008006" key="4">
    <source>
        <dbReference type="Google" id="ProtNLM"/>
    </source>
</evidence>
<dbReference type="Proteomes" id="UP000013911">
    <property type="component" value="Unassembled WGS sequence"/>
</dbReference>
<comment type="caution">
    <text evidence="2">The sequence shown here is derived from an EMBL/GenBank/DDBJ whole genome shotgun (WGS) entry which is preliminary data.</text>
</comment>
<protein>
    <recommendedName>
        <fullName evidence="4">Nucleotide kinase</fullName>
    </recommendedName>
</protein>
<dbReference type="EMBL" id="AQPX01000008">
    <property type="protein sequence ID" value="EON73903.1"/>
    <property type="molecule type" value="Genomic_DNA"/>
</dbReference>